<sequence>MGCFFGCFPIKDGDRSQAHLFSNNASSKSRSQVLHARMRKKWDLKAEVAVALEKAALSDEYFVKRKLYPNVDFYSDLIYNSMGFPMEFFPVLFAIPRMAGYLA</sequence>
<accession>A0ACC2LR31</accession>
<comment type="caution">
    <text evidence="1">The sequence shown here is derived from an EMBL/GenBank/DDBJ whole genome shotgun (WGS) entry which is preliminary data.</text>
</comment>
<evidence type="ECO:0000313" key="1">
    <source>
        <dbReference type="EMBL" id="KAJ8635857.1"/>
    </source>
</evidence>
<proteinExistence type="predicted"/>
<reference evidence="1 2" key="1">
    <citation type="journal article" date="2022" name="Hortic Res">
        <title>A haplotype resolved chromosomal level avocado genome allows analysis of novel avocado genes.</title>
        <authorList>
            <person name="Nath O."/>
            <person name="Fletcher S.J."/>
            <person name="Hayward A."/>
            <person name="Shaw L.M."/>
            <person name="Masouleh A.K."/>
            <person name="Furtado A."/>
            <person name="Henry R.J."/>
            <person name="Mitter N."/>
        </authorList>
    </citation>
    <scope>NUCLEOTIDE SEQUENCE [LARGE SCALE GENOMIC DNA]</scope>
    <source>
        <strain evidence="2">cv. Hass</strain>
    </source>
</reference>
<dbReference type="Proteomes" id="UP001234297">
    <property type="component" value="Chromosome 3"/>
</dbReference>
<dbReference type="EMBL" id="CM056811">
    <property type="protein sequence ID" value="KAJ8635857.1"/>
    <property type="molecule type" value="Genomic_DNA"/>
</dbReference>
<organism evidence="1 2">
    <name type="scientific">Persea americana</name>
    <name type="common">Avocado</name>
    <dbReference type="NCBI Taxonomy" id="3435"/>
    <lineage>
        <taxon>Eukaryota</taxon>
        <taxon>Viridiplantae</taxon>
        <taxon>Streptophyta</taxon>
        <taxon>Embryophyta</taxon>
        <taxon>Tracheophyta</taxon>
        <taxon>Spermatophyta</taxon>
        <taxon>Magnoliopsida</taxon>
        <taxon>Magnoliidae</taxon>
        <taxon>Laurales</taxon>
        <taxon>Lauraceae</taxon>
        <taxon>Persea</taxon>
    </lineage>
</organism>
<name>A0ACC2LR31_PERAE</name>
<evidence type="ECO:0000313" key="2">
    <source>
        <dbReference type="Proteomes" id="UP001234297"/>
    </source>
</evidence>
<protein>
    <submittedName>
        <fullName evidence="1">Uncharacterized protein</fullName>
    </submittedName>
</protein>
<gene>
    <name evidence="1" type="ORF">MRB53_010124</name>
</gene>
<keyword evidence="2" id="KW-1185">Reference proteome</keyword>